<evidence type="ECO:0000256" key="4">
    <source>
        <dbReference type="ARBA" id="ARBA00048819"/>
    </source>
</evidence>
<comment type="caution">
    <text evidence="6">The sequence shown here is derived from an EMBL/GenBank/DDBJ whole genome shotgun (WGS) entry which is preliminary data.</text>
</comment>
<comment type="similarity">
    <text evidence="5">Belongs to the glutamate--cysteine ligase type 2 family. YbdK subfamily.</text>
</comment>
<dbReference type="RefSeq" id="WP_307634803.1">
    <property type="nucleotide sequence ID" value="NZ_JAUSQL010000001.1"/>
</dbReference>
<gene>
    <name evidence="6" type="ORF">J2S45_001133</name>
</gene>
<dbReference type="PANTHER" id="PTHR36510:SF1">
    <property type="entry name" value="GLUTAMATE--CYSTEINE LIGASE 2-RELATED"/>
    <property type="match status" value="1"/>
</dbReference>
<dbReference type="InterPro" id="IPR006336">
    <property type="entry name" value="GCS2"/>
</dbReference>
<dbReference type="GO" id="GO:0016874">
    <property type="term" value="F:ligase activity"/>
    <property type="evidence" value="ECO:0007669"/>
    <property type="project" value="UniProtKB-KW"/>
</dbReference>
<dbReference type="NCBIfam" id="TIGR02050">
    <property type="entry name" value="gshA_cyan_rel"/>
    <property type="match status" value="1"/>
</dbReference>
<dbReference type="Pfam" id="PF04107">
    <property type="entry name" value="GCS2"/>
    <property type="match status" value="1"/>
</dbReference>
<comment type="function">
    <text evidence="5">ATP-dependent carboxylate-amine ligase which exhibits weak glutamate--cysteine ligase activity.</text>
</comment>
<dbReference type="HAMAP" id="MF_01609">
    <property type="entry name" value="Glu_cys_ligase_2"/>
    <property type="match status" value="1"/>
</dbReference>
<dbReference type="Gene3D" id="3.30.590.20">
    <property type="match status" value="1"/>
</dbReference>
<keyword evidence="3 5" id="KW-0067">ATP-binding</keyword>
<dbReference type="NCBIfam" id="NF010044">
    <property type="entry name" value="PRK13517.1-4"/>
    <property type="match status" value="1"/>
</dbReference>
<evidence type="ECO:0000313" key="6">
    <source>
        <dbReference type="EMBL" id="MDP9832454.1"/>
    </source>
</evidence>
<keyword evidence="2 5" id="KW-0547">Nucleotide-binding</keyword>
<dbReference type="EC" id="6.3.2.2" evidence="5"/>
<evidence type="ECO:0000256" key="3">
    <source>
        <dbReference type="ARBA" id="ARBA00022840"/>
    </source>
</evidence>
<proteinExistence type="inferred from homology"/>
<dbReference type="InterPro" id="IPR014746">
    <property type="entry name" value="Gln_synth/guanido_kin_cat_dom"/>
</dbReference>
<sequence length="417" mass="46953">MTLEFANSPRSSVGIEWELQLIDRDSNDLRQAADTVLALVRQLDADTSMIHGEMMLNTIELVSRPHERVGQCVADLRECLDLLEPVVEPMRITLASSGTHPFANPVYQRVTDTERYAELVNRTRYWGRQMLLFGTHVHVGIEDRAKVLPILRAVLTRFAHIQALTASSPFWSGKNTGYADNRAMVFQQLPTAGVPHQFERWCDLEEYYAGMVKTGVISNFDEVRWDVRPSPKFGTLEFRVADAATNLAEIGMVAALSQCMVEYFSRQLDAGEELPTLPSWFVDENKWRAARYGIDAILILDEDGNEEQVGQTLARTVDELTPIAQELGCLEELQMVTTVLELGAPYQRLLRAGSHFERSREAIVDFMIAEMAAGHPLNPDLREFDGIAAAEQNHAQAYDVTEPAPFRTDPAPFKEEK</sequence>
<dbReference type="SUPFAM" id="SSF55931">
    <property type="entry name" value="Glutamine synthetase/guanido kinase"/>
    <property type="match status" value="1"/>
</dbReference>
<dbReference type="Proteomes" id="UP001230145">
    <property type="component" value="Unassembled WGS sequence"/>
</dbReference>
<evidence type="ECO:0000256" key="5">
    <source>
        <dbReference type="HAMAP-Rule" id="MF_01609"/>
    </source>
</evidence>
<organism evidence="6 7">
    <name type="scientific">Trueperella abortisuis</name>
    <dbReference type="NCBI Taxonomy" id="445930"/>
    <lineage>
        <taxon>Bacteria</taxon>
        <taxon>Bacillati</taxon>
        <taxon>Actinomycetota</taxon>
        <taxon>Actinomycetes</taxon>
        <taxon>Actinomycetales</taxon>
        <taxon>Actinomycetaceae</taxon>
        <taxon>Trueperella</taxon>
    </lineage>
</organism>
<reference evidence="6 7" key="1">
    <citation type="submission" date="2023-07" db="EMBL/GenBank/DDBJ databases">
        <title>Sequencing the genomes of 1000 actinobacteria strains.</title>
        <authorList>
            <person name="Klenk H.-P."/>
        </authorList>
    </citation>
    <scope>NUCLEOTIDE SEQUENCE [LARGE SCALE GENOMIC DNA]</scope>
    <source>
        <strain evidence="6 7">DSM 19515</strain>
    </source>
</reference>
<comment type="catalytic activity">
    <reaction evidence="4 5">
        <text>L-cysteine + L-glutamate + ATP = gamma-L-glutamyl-L-cysteine + ADP + phosphate + H(+)</text>
        <dbReference type="Rhea" id="RHEA:13285"/>
        <dbReference type="ChEBI" id="CHEBI:15378"/>
        <dbReference type="ChEBI" id="CHEBI:29985"/>
        <dbReference type="ChEBI" id="CHEBI:30616"/>
        <dbReference type="ChEBI" id="CHEBI:35235"/>
        <dbReference type="ChEBI" id="CHEBI:43474"/>
        <dbReference type="ChEBI" id="CHEBI:58173"/>
        <dbReference type="ChEBI" id="CHEBI:456216"/>
        <dbReference type="EC" id="6.3.2.2"/>
    </reaction>
</comment>
<dbReference type="NCBIfam" id="NF010042">
    <property type="entry name" value="PRK13517.1-2"/>
    <property type="match status" value="1"/>
</dbReference>
<evidence type="ECO:0000256" key="1">
    <source>
        <dbReference type="ARBA" id="ARBA00022598"/>
    </source>
</evidence>
<evidence type="ECO:0000313" key="7">
    <source>
        <dbReference type="Proteomes" id="UP001230145"/>
    </source>
</evidence>
<evidence type="ECO:0000256" key="2">
    <source>
        <dbReference type="ARBA" id="ARBA00022741"/>
    </source>
</evidence>
<name>A0ABT9PJ82_9ACTO</name>
<keyword evidence="7" id="KW-1185">Reference proteome</keyword>
<dbReference type="InterPro" id="IPR050141">
    <property type="entry name" value="GCL_type2/YbdK_subfam"/>
</dbReference>
<protein>
    <recommendedName>
        <fullName evidence="5">Putative glutamate--cysteine ligase 2</fullName>
        <ecNumber evidence="5">6.3.2.2</ecNumber>
    </recommendedName>
    <alternativeName>
        <fullName evidence="5">Gamma-glutamylcysteine synthetase 2</fullName>
        <shortName evidence="5">GCS 2</shortName>
        <shortName evidence="5">Gamma-GCS 2</shortName>
    </alternativeName>
</protein>
<dbReference type="EMBL" id="JAUSQL010000001">
    <property type="protein sequence ID" value="MDP9832454.1"/>
    <property type="molecule type" value="Genomic_DNA"/>
</dbReference>
<keyword evidence="1 5" id="KW-0436">Ligase</keyword>
<dbReference type="PANTHER" id="PTHR36510">
    <property type="entry name" value="GLUTAMATE--CYSTEINE LIGASE 2-RELATED"/>
    <property type="match status" value="1"/>
</dbReference>
<accession>A0ABT9PJ82</accession>
<dbReference type="InterPro" id="IPR011793">
    <property type="entry name" value="YbdK"/>
</dbReference>